<name>A0A165NKA9_9AGAM</name>
<keyword evidence="1" id="KW-1133">Transmembrane helix</keyword>
<evidence type="ECO:0000313" key="3">
    <source>
        <dbReference type="EMBL" id="KZT19765.1"/>
    </source>
</evidence>
<evidence type="ECO:0000256" key="1">
    <source>
        <dbReference type="SAM" id="Phobius"/>
    </source>
</evidence>
<accession>A0A165NKA9</accession>
<keyword evidence="1" id="KW-0472">Membrane</keyword>
<feature type="transmembrane region" description="Helical" evidence="1">
    <location>
        <begin position="256"/>
        <end position="280"/>
    </location>
</feature>
<organism evidence="3 4">
    <name type="scientific">Neolentinus lepideus HHB14362 ss-1</name>
    <dbReference type="NCBI Taxonomy" id="1314782"/>
    <lineage>
        <taxon>Eukaryota</taxon>
        <taxon>Fungi</taxon>
        <taxon>Dikarya</taxon>
        <taxon>Basidiomycota</taxon>
        <taxon>Agaricomycotina</taxon>
        <taxon>Agaricomycetes</taxon>
        <taxon>Gloeophyllales</taxon>
        <taxon>Gloeophyllaceae</taxon>
        <taxon>Neolentinus</taxon>
    </lineage>
</organism>
<dbReference type="AlphaFoldDB" id="A0A165NKA9"/>
<keyword evidence="4" id="KW-1185">Reference proteome</keyword>
<dbReference type="Proteomes" id="UP000076761">
    <property type="component" value="Unassembled WGS sequence"/>
</dbReference>
<reference evidence="3 4" key="1">
    <citation type="journal article" date="2016" name="Mol. Biol. Evol.">
        <title>Comparative Genomics of Early-Diverging Mushroom-Forming Fungi Provides Insights into the Origins of Lignocellulose Decay Capabilities.</title>
        <authorList>
            <person name="Nagy L.G."/>
            <person name="Riley R."/>
            <person name="Tritt A."/>
            <person name="Adam C."/>
            <person name="Daum C."/>
            <person name="Floudas D."/>
            <person name="Sun H."/>
            <person name="Yadav J.S."/>
            <person name="Pangilinan J."/>
            <person name="Larsson K.H."/>
            <person name="Matsuura K."/>
            <person name="Barry K."/>
            <person name="Labutti K."/>
            <person name="Kuo R."/>
            <person name="Ohm R.A."/>
            <person name="Bhattacharya S.S."/>
            <person name="Shirouzu T."/>
            <person name="Yoshinaga Y."/>
            <person name="Martin F.M."/>
            <person name="Grigoriev I.V."/>
            <person name="Hibbett D.S."/>
        </authorList>
    </citation>
    <scope>NUCLEOTIDE SEQUENCE [LARGE SCALE GENOMIC DNA]</scope>
    <source>
        <strain evidence="3 4">HHB14362 ss-1</strain>
    </source>
</reference>
<protein>
    <submittedName>
        <fullName evidence="3">Uncharacterized protein</fullName>
    </submittedName>
</protein>
<keyword evidence="1" id="KW-0812">Transmembrane</keyword>
<sequence>MARHLFGLLSIILLGWLVYKSLAMPIGASIICVSTTRLDVVLFLLENYIAHAGTTLATPGAKWFDAVLWKVVVVFIPFASLRYSMELMKGKLLSWKQTGKAPWKKEDPLRAALSREALIVVARSEDWKPITLRDPVTSSEDQEPGDKVYVKLPERFWEYAESNSGDEMGLAALEVAPCDKIDGKYRNIHGRMELPPGYCWSELKNDDEYLLPEEDTKINLSRSNSWLQSAVSIAQLVFSSVTLYRARGGQIDRYGYAAFGLSVFPYTLMSLINLAGTMILGEYPFMYVLNTTVLKEAARREGAMFDGYVGHLANKEVKEKQGDEYTAAFLWTESSAPKGSGTSENGCEILVVCVDGTRRRFKLTPPSLSNLPLQIYKFEAQSLTNEPNPSRRTFAVRIEFLWILDLIWQRVRIHFLGMLCPKVWQRITPFCPRFHRNSKKKQTGNQSKPLHPPNRRSREYIAWILTLLAEGTFVAVVTLLPYVVIYLMSGFRKHNSTPIERGWLMAWICVGQFFGATVVSINRSQFAKASSLRKIFLILVVLISVVSSVGGYIQVISMYLEFGSCSLPPS</sequence>
<dbReference type="OrthoDB" id="3253026at2759"/>
<dbReference type="InParanoid" id="A0A165NKA9"/>
<feature type="transmembrane region" description="Helical" evidence="1">
    <location>
        <begin position="460"/>
        <end position="484"/>
    </location>
</feature>
<feature type="transmembrane region" description="Helical" evidence="1">
    <location>
        <begin position="504"/>
        <end position="523"/>
    </location>
</feature>
<evidence type="ECO:0000256" key="2">
    <source>
        <dbReference type="SAM" id="SignalP"/>
    </source>
</evidence>
<feature type="chain" id="PRO_5007863364" evidence="2">
    <location>
        <begin position="24"/>
        <end position="570"/>
    </location>
</feature>
<feature type="transmembrane region" description="Helical" evidence="1">
    <location>
        <begin position="535"/>
        <end position="560"/>
    </location>
</feature>
<evidence type="ECO:0000313" key="4">
    <source>
        <dbReference type="Proteomes" id="UP000076761"/>
    </source>
</evidence>
<proteinExistence type="predicted"/>
<keyword evidence="2" id="KW-0732">Signal</keyword>
<feature type="signal peptide" evidence="2">
    <location>
        <begin position="1"/>
        <end position="23"/>
    </location>
</feature>
<dbReference type="EMBL" id="KV425634">
    <property type="protein sequence ID" value="KZT19765.1"/>
    <property type="molecule type" value="Genomic_DNA"/>
</dbReference>
<gene>
    <name evidence="3" type="ORF">NEOLEDRAFT_933604</name>
</gene>